<dbReference type="Pfam" id="PF00990">
    <property type="entry name" value="GGDEF"/>
    <property type="match status" value="1"/>
</dbReference>
<keyword evidence="4" id="KW-1185">Reference proteome</keyword>
<dbReference type="AlphaFoldDB" id="A0A975B063"/>
<dbReference type="KEGG" id="saqt:GJV85_06145"/>
<evidence type="ECO:0000313" key="4">
    <source>
        <dbReference type="Proteomes" id="UP000671852"/>
    </source>
</evidence>
<feature type="transmembrane region" description="Helical" evidence="1">
    <location>
        <begin position="168"/>
        <end position="187"/>
    </location>
</feature>
<sequence>MKHSIKKIFLNLNTYLFYVLFISFLVMVTTLEQQLSFEKVKNLNKQKNIISNLRTIERDEFEIALIQFTGKSTQLLQNIDKLVSLYNYNISDKYIFNHSDEYLTSLENLRELTEEFNAKAQEFYSSTSGKNSNLDAEMDLENASLKLTSQIDEILFQNQLYNQEKFEYIKYISIFVFFSVLMATIWYRRKLFSIYKDIEFLYQTDKNRLNHEIYTREADAIALRMNRKVVLTDNPAMTDPVTSINNYKGLIHSYSNKKDLQDSNFTSVTVLEIDDFSKSKRAFAQELTQTMLKKVAYTISLHEQPIDTIARTDYNQFTLVLSRASRDQAFKDVDIIRQGIEQLKFNIPNKVSKNITVSGGYVIKPNNTNLEEAIKEAKKILQYAQSKGVNKIMQKRDISEKES</sequence>
<dbReference type="PROSITE" id="PS50887">
    <property type="entry name" value="GGDEF"/>
    <property type="match status" value="1"/>
</dbReference>
<keyword evidence="1" id="KW-1133">Transmembrane helix</keyword>
<dbReference type="SUPFAM" id="SSF55073">
    <property type="entry name" value="Nucleotide cyclase"/>
    <property type="match status" value="1"/>
</dbReference>
<accession>A0A975B063</accession>
<keyword evidence="1" id="KW-0812">Transmembrane</keyword>
<dbReference type="InterPro" id="IPR043128">
    <property type="entry name" value="Rev_trsase/Diguanyl_cyclase"/>
</dbReference>
<dbReference type="Gene3D" id="3.30.70.270">
    <property type="match status" value="1"/>
</dbReference>
<protein>
    <submittedName>
        <fullName evidence="3">Diguanylate cyclase</fullName>
    </submittedName>
</protein>
<dbReference type="NCBIfam" id="TIGR00254">
    <property type="entry name" value="GGDEF"/>
    <property type="match status" value="1"/>
</dbReference>
<evidence type="ECO:0000259" key="2">
    <source>
        <dbReference type="PROSITE" id="PS50887"/>
    </source>
</evidence>
<proteinExistence type="predicted"/>
<reference evidence="3" key="1">
    <citation type="submission" date="2019-11" db="EMBL/GenBank/DDBJ databases">
        <authorList>
            <person name="Kojima H."/>
        </authorList>
    </citation>
    <scope>NUCLEOTIDE SEQUENCE</scope>
    <source>
        <strain evidence="3">H1576</strain>
    </source>
</reference>
<dbReference type="Proteomes" id="UP000671852">
    <property type="component" value="Chromosome"/>
</dbReference>
<dbReference type="SMART" id="SM00267">
    <property type="entry name" value="GGDEF"/>
    <property type="match status" value="1"/>
</dbReference>
<dbReference type="InterPro" id="IPR000160">
    <property type="entry name" value="GGDEF_dom"/>
</dbReference>
<name>A0A975B063_9BACT</name>
<dbReference type="InterPro" id="IPR029787">
    <property type="entry name" value="Nucleotide_cyclase"/>
</dbReference>
<evidence type="ECO:0000256" key="1">
    <source>
        <dbReference type="SAM" id="Phobius"/>
    </source>
</evidence>
<reference evidence="3" key="2">
    <citation type="submission" date="2021-04" db="EMBL/GenBank/DDBJ databases">
        <title>Isolation and characterization of a novel species of the genus Sulfurimonas.</title>
        <authorList>
            <person name="Fukui M."/>
        </authorList>
    </citation>
    <scope>NUCLEOTIDE SEQUENCE</scope>
    <source>
        <strain evidence="3">H1576</strain>
    </source>
</reference>
<feature type="domain" description="GGDEF" evidence="2">
    <location>
        <begin position="264"/>
        <end position="397"/>
    </location>
</feature>
<evidence type="ECO:0000313" key="3">
    <source>
        <dbReference type="EMBL" id="QSZ41703.1"/>
    </source>
</evidence>
<keyword evidence="1" id="KW-0472">Membrane</keyword>
<organism evidence="3 4">
    <name type="scientific">Sulfurimonas aquatica</name>
    <dbReference type="NCBI Taxonomy" id="2672570"/>
    <lineage>
        <taxon>Bacteria</taxon>
        <taxon>Pseudomonadati</taxon>
        <taxon>Campylobacterota</taxon>
        <taxon>Epsilonproteobacteria</taxon>
        <taxon>Campylobacterales</taxon>
        <taxon>Sulfurimonadaceae</taxon>
        <taxon>Sulfurimonas</taxon>
    </lineage>
</organism>
<gene>
    <name evidence="3" type="ORF">GJV85_06145</name>
</gene>
<feature type="transmembrane region" description="Helical" evidence="1">
    <location>
        <begin position="12"/>
        <end position="31"/>
    </location>
</feature>
<dbReference type="RefSeq" id="WP_207562986.1">
    <property type="nucleotide sequence ID" value="NZ_CP046072.1"/>
</dbReference>
<dbReference type="EMBL" id="CP046072">
    <property type="protein sequence ID" value="QSZ41703.1"/>
    <property type="molecule type" value="Genomic_DNA"/>
</dbReference>